<dbReference type="EMBL" id="VRTY01000016">
    <property type="protein sequence ID" value="TXK49659.1"/>
    <property type="molecule type" value="Genomic_DNA"/>
</dbReference>
<keyword evidence="1" id="KW-0812">Transmembrane</keyword>
<keyword evidence="1" id="KW-1133">Transmembrane helix</keyword>
<organism evidence="2 3">
    <name type="scientific">Pontibacter qinzhouensis</name>
    <dbReference type="NCBI Taxonomy" id="2603253"/>
    <lineage>
        <taxon>Bacteria</taxon>
        <taxon>Pseudomonadati</taxon>
        <taxon>Bacteroidota</taxon>
        <taxon>Cytophagia</taxon>
        <taxon>Cytophagales</taxon>
        <taxon>Hymenobacteraceae</taxon>
        <taxon>Pontibacter</taxon>
    </lineage>
</organism>
<accession>A0A5C8KDP2</accession>
<evidence type="ECO:0000256" key="1">
    <source>
        <dbReference type="SAM" id="Phobius"/>
    </source>
</evidence>
<evidence type="ECO:0000313" key="3">
    <source>
        <dbReference type="Proteomes" id="UP000321926"/>
    </source>
</evidence>
<keyword evidence="3" id="KW-1185">Reference proteome</keyword>
<feature type="transmembrane region" description="Helical" evidence="1">
    <location>
        <begin position="47"/>
        <end position="67"/>
    </location>
</feature>
<keyword evidence="1" id="KW-0472">Membrane</keyword>
<dbReference type="OrthoDB" id="893763at2"/>
<dbReference type="AlphaFoldDB" id="A0A5C8KDP2"/>
<dbReference type="Proteomes" id="UP000321926">
    <property type="component" value="Unassembled WGS sequence"/>
</dbReference>
<protein>
    <submittedName>
        <fullName evidence="2">Uncharacterized protein</fullName>
    </submittedName>
</protein>
<evidence type="ECO:0000313" key="2">
    <source>
        <dbReference type="EMBL" id="TXK49659.1"/>
    </source>
</evidence>
<sequence length="142" mass="16177">MNLNDLPKKNIYKVPDGYFDQLPMQIMARTAGKEARTADTAYPLLRLLRLAMAPLVLLLLFAGVFYMNVQPPEQKANFALHASDLGNTDILAYLNASYVNLEPTDFEDLHLVQQDITSDFINISPEMAEQELEYYQLSNLNY</sequence>
<dbReference type="RefSeq" id="WP_147920847.1">
    <property type="nucleotide sequence ID" value="NZ_VRTY01000016.1"/>
</dbReference>
<proteinExistence type="predicted"/>
<gene>
    <name evidence="2" type="ORF">FVR03_06085</name>
</gene>
<name>A0A5C8KDP2_9BACT</name>
<comment type="caution">
    <text evidence="2">The sequence shown here is derived from an EMBL/GenBank/DDBJ whole genome shotgun (WGS) entry which is preliminary data.</text>
</comment>
<reference evidence="2 3" key="1">
    <citation type="submission" date="2019-08" db="EMBL/GenBank/DDBJ databases">
        <authorList>
            <person name="Shi S."/>
        </authorList>
    </citation>
    <scope>NUCLEOTIDE SEQUENCE [LARGE SCALE GENOMIC DNA]</scope>
    <source>
        <strain evidence="2 3">GY10130</strain>
    </source>
</reference>